<evidence type="ECO:0000313" key="2">
    <source>
        <dbReference type="Proteomes" id="UP000019226"/>
    </source>
</evidence>
<evidence type="ECO:0000313" key="1">
    <source>
        <dbReference type="EMBL" id="AHI20214.1"/>
    </source>
</evidence>
<proteinExistence type="predicted"/>
<protein>
    <submittedName>
        <fullName evidence="1">Uncharacterized protein</fullName>
    </submittedName>
</protein>
<organism evidence="1 2">
    <name type="scientific">Corynebacterium casei LMG S-19264</name>
    <dbReference type="NCBI Taxonomy" id="1285583"/>
    <lineage>
        <taxon>Bacteria</taxon>
        <taxon>Bacillati</taxon>
        <taxon>Actinomycetota</taxon>
        <taxon>Actinomycetes</taxon>
        <taxon>Mycobacteriales</taxon>
        <taxon>Corynebacteriaceae</taxon>
        <taxon>Corynebacterium</taxon>
    </lineage>
</organism>
<gene>
    <name evidence="1" type="ORF">CCASEI_08245</name>
</gene>
<name>A0ABM5PQH3_9CORY</name>
<keyword evidence="2" id="KW-1185">Reference proteome</keyword>
<accession>A0ABM5PQH3</accession>
<dbReference type="EMBL" id="CP004350">
    <property type="protein sequence ID" value="AHI20214.1"/>
    <property type="molecule type" value="Genomic_DNA"/>
</dbReference>
<dbReference type="Proteomes" id="UP000019226">
    <property type="component" value="Chromosome"/>
</dbReference>
<reference evidence="2" key="1">
    <citation type="submission" date="2013-02" db="EMBL/GenBank/DDBJ databases">
        <title>The complete genome sequence of Corynebacterium casei LMG S-19264 (=DSM 44701).</title>
        <authorList>
            <person name="Ruckert C."/>
            <person name="Albersmeier A."/>
            <person name="Kalinowski J."/>
        </authorList>
    </citation>
    <scope>NUCLEOTIDE SEQUENCE [LARGE SCALE GENOMIC DNA]</scope>
    <source>
        <strain evidence="2">LMG S-19264</strain>
    </source>
</reference>
<sequence length="67" mass="7975">MLRSVVLMSASDSRSPGLDGYVDWIVFDRDWNSFSEPCETEEEAQWVSQHTGGEPIYRREWKRYFKL</sequence>